<evidence type="ECO:0000259" key="3">
    <source>
        <dbReference type="PROSITE" id="PS50977"/>
    </source>
</evidence>
<dbReference type="Gene3D" id="1.10.357.10">
    <property type="entry name" value="Tetracycline Repressor, domain 2"/>
    <property type="match status" value="1"/>
</dbReference>
<dbReference type="InterPro" id="IPR050624">
    <property type="entry name" value="HTH-type_Tx_Regulator"/>
</dbReference>
<keyword evidence="1 2" id="KW-0238">DNA-binding</keyword>
<dbReference type="Proteomes" id="UP000249260">
    <property type="component" value="Unassembled WGS sequence"/>
</dbReference>
<dbReference type="PRINTS" id="PR00455">
    <property type="entry name" value="HTHTETR"/>
</dbReference>
<name>A0A328TWU4_9BACL</name>
<dbReference type="PANTHER" id="PTHR43479">
    <property type="entry name" value="ACREF/ENVCD OPERON REPRESSOR-RELATED"/>
    <property type="match status" value="1"/>
</dbReference>
<evidence type="ECO:0000256" key="1">
    <source>
        <dbReference type="ARBA" id="ARBA00023125"/>
    </source>
</evidence>
<proteinExistence type="predicted"/>
<accession>A0A328TWU4</accession>
<dbReference type="SUPFAM" id="SSF48498">
    <property type="entry name" value="Tetracyclin repressor-like, C-terminal domain"/>
    <property type="match status" value="1"/>
</dbReference>
<organism evidence="4 5">
    <name type="scientific">Paenibacillus montanisoli</name>
    <dbReference type="NCBI Taxonomy" id="2081970"/>
    <lineage>
        <taxon>Bacteria</taxon>
        <taxon>Bacillati</taxon>
        <taxon>Bacillota</taxon>
        <taxon>Bacilli</taxon>
        <taxon>Bacillales</taxon>
        <taxon>Paenibacillaceae</taxon>
        <taxon>Paenibacillus</taxon>
    </lineage>
</organism>
<dbReference type="SUPFAM" id="SSF46689">
    <property type="entry name" value="Homeodomain-like"/>
    <property type="match status" value="1"/>
</dbReference>
<dbReference type="PROSITE" id="PS50977">
    <property type="entry name" value="HTH_TETR_2"/>
    <property type="match status" value="1"/>
</dbReference>
<evidence type="ECO:0000313" key="5">
    <source>
        <dbReference type="Proteomes" id="UP000249260"/>
    </source>
</evidence>
<dbReference type="OrthoDB" id="6430772at2"/>
<sequence>MIVYYRIMRHKDENKNEAIFQATIQLLNEIGFSNISMSKIAKRANVSSSTIYVYFDNKEDMLGKLYMNVKQKLSANVLAGVNDLMPVKSAFELVIRNQIDFLINHKDEFLFLEQFSNSPLIQILCLEDTAPMFQSLIDLVNRGKKEKLLKERDPLMLLMQVHAPISGLVKMHLNDEFRLDEKNIEELIEMIWDAIKA</sequence>
<dbReference type="Pfam" id="PF22604">
    <property type="entry name" value="TetR_HI_0893_C"/>
    <property type="match status" value="1"/>
</dbReference>
<dbReference type="InterPro" id="IPR054422">
    <property type="entry name" value="TetR-like_HI_0893_C"/>
</dbReference>
<evidence type="ECO:0000313" key="4">
    <source>
        <dbReference type="EMBL" id="RAP73531.1"/>
    </source>
</evidence>
<dbReference type="PANTHER" id="PTHR43479:SF11">
    <property type="entry name" value="ACREF_ENVCD OPERON REPRESSOR-RELATED"/>
    <property type="match status" value="1"/>
</dbReference>
<dbReference type="AlphaFoldDB" id="A0A328TWU4"/>
<feature type="DNA-binding region" description="H-T-H motif" evidence="2">
    <location>
        <begin position="36"/>
        <end position="55"/>
    </location>
</feature>
<evidence type="ECO:0000256" key="2">
    <source>
        <dbReference type="PROSITE-ProRule" id="PRU00335"/>
    </source>
</evidence>
<dbReference type="InterPro" id="IPR009057">
    <property type="entry name" value="Homeodomain-like_sf"/>
</dbReference>
<dbReference type="InterPro" id="IPR036271">
    <property type="entry name" value="Tet_transcr_reg_TetR-rel_C_sf"/>
</dbReference>
<dbReference type="InterPro" id="IPR001647">
    <property type="entry name" value="HTH_TetR"/>
</dbReference>
<protein>
    <submittedName>
        <fullName evidence="4">TetR/AcrR family transcriptional regulator</fullName>
    </submittedName>
</protein>
<comment type="caution">
    <text evidence="4">The sequence shown here is derived from an EMBL/GenBank/DDBJ whole genome shotgun (WGS) entry which is preliminary data.</text>
</comment>
<reference evidence="4 5" key="1">
    <citation type="submission" date="2018-06" db="EMBL/GenBank/DDBJ databases">
        <title>Paenibacillus montanisoli sp. nov., isolated from mountain area soil.</title>
        <authorList>
            <person name="Wu M."/>
        </authorList>
    </citation>
    <scope>NUCLEOTIDE SEQUENCE [LARGE SCALE GENOMIC DNA]</scope>
    <source>
        <strain evidence="4 5">RA17</strain>
    </source>
</reference>
<feature type="domain" description="HTH tetR-type" evidence="3">
    <location>
        <begin position="13"/>
        <end position="73"/>
    </location>
</feature>
<dbReference type="EMBL" id="QLUW01000006">
    <property type="protein sequence ID" value="RAP73531.1"/>
    <property type="molecule type" value="Genomic_DNA"/>
</dbReference>
<keyword evidence="5" id="KW-1185">Reference proteome</keyword>
<dbReference type="GO" id="GO:0003677">
    <property type="term" value="F:DNA binding"/>
    <property type="evidence" value="ECO:0007669"/>
    <property type="project" value="UniProtKB-UniRule"/>
</dbReference>
<dbReference type="Pfam" id="PF00440">
    <property type="entry name" value="TetR_N"/>
    <property type="match status" value="1"/>
</dbReference>
<gene>
    <name evidence="4" type="ORF">DL346_24945</name>
</gene>